<feature type="transmembrane region" description="Helical" evidence="6">
    <location>
        <begin position="221"/>
        <end position="242"/>
    </location>
</feature>
<dbReference type="InterPro" id="IPR001750">
    <property type="entry name" value="ND/Mrp_TM"/>
</dbReference>
<evidence type="ECO:0000256" key="1">
    <source>
        <dbReference type="ARBA" id="ARBA00004651"/>
    </source>
</evidence>
<keyword evidence="4 6" id="KW-1133">Transmembrane helix</keyword>
<evidence type="ECO:0000256" key="4">
    <source>
        <dbReference type="ARBA" id="ARBA00022989"/>
    </source>
</evidence>
<evidence type="ECO:0000256" key="5">
    <source>
        <dbReference type="ARBA" id="ARBA00023136"/>
    </source>
</evidence>
<gene>
    <name evidence="8" type="ORF">A994_00275</name>
</gene>
<dbReference type="GO" id="GO:0005886">
    <property type="term" value="C:plasma membrane"/>
    <property type="evidence" value="ECO:0007669"/>
    <property type="project" value="UniProtKB-SubCell"/>
</dbReference>
<sequence>MNLLIPLMVIVPILCALFLNLLHKKDRTVKAVTIILALALPALPLLANYGMHFFGGYEPLVQNPTLATNLPSLITGTALSTFHPAITYSFQSAQQLFLFVLGLVGFLVLLTSVYETRRPSGVYAYMLFMGIAAVTAILLTDDIFNFYVFFEIMALVTVGIVMVSNIKGNYETALKYMILGGVAAPLLLLGIAFILGVTGNVNITDIVYSIKTGMVDPHNPVLLIACGLIVFGWLYGSGLPPFHTIKSAIYSKALPSGSAMIQAFSVFTFIALGIIILRIFSYLPFSQWVILGVSLLAMILGITMAIVQTDLKRIIGFLAVGELGYIGIGLGLGTAYGITAGLFQAVNEVLITALLFIGFGVAIYQTETSNTRKLGGMMVRNPLVAFLVLLGGLAMAGVPPLNAFQSKLMLIQASLNAGLPELGVIMILLSIVTFMTFMKAFHAVYLRPKPADLEIKNEKIPKATIISMVVLLVVCIIFGLFPQYVTSYLQPLATSLAGGVV</sequence>
<feature type="transmembrane region" description="Helical" evidence="6">
    <location>
        <begin position="314"/>
        <end position="336"/>
    </location>
</feature>
<feature type="transmembrane region" description="Helical" evidence="6">
    <location>
        <begin position="176"/>
        <end position="201"/>
    </location>
</feature>
<proteinExistence type="predicted"/>
<feature type="transmembrane region" description="Helical" evidence="6">
    <location>
        <begin position="465"/>
        <end position="485"/>
    </location>
</feature>
<dbReference type="GO" id="GO:0016491">
    <property type="term" value="F:oxidoreductase activity"/>
    <property type="evidence" value="ECO:0007669"/>
    <property type="project" value="UniProtKB-KW"/>
</dbReference>
<dbReference type="EC" id="1.6.5.3" evidence="8"/>
<accession>K2RV62</accession>
<feature type="transmembrane region" description="Helical" evidence="6">
    <location>
        <begin position="121"/>
        <end position="140"/>
    </location>
</feature>
<reference evidence="8 9" key="1">
    <citation type="journal article" date="2012" name="J. Bacteriol.">
        <title>Draft genome sequence of Methanobacterium formicicum DSM 3637, an archaebacterium isolated from the methane producer amoeba Pelomyxa palustris.</title>
        <authorList>
            <person name="Gutierrez G."/>
        </authorList>
    </citation>
    <scope>NUCLEOTIDE SEQUENCE [LARGE SCALE GENOMIC DNA]</scope>
    <source>
        <strain evidence="9">DSM 3637 / PP1</strain>
    </source>
</reference>
<evidence type="ECO:0000313" key="8">
    <source>
        <dbReference type="EMBL" id="EKF86675.1"/>
    </source>
</evidence>
<evidence type="ECO:0000256" key="3">
    <source>
        <dbReference type="ARBA" id="ARBA00022692"/>
    </source>
</evidence>
<name>K2RV62_METFP</name>
<keyword evidence="8" id="KW-0560">Oxidoreductase</keyword>
<evidence type="ECO:0000256" key="2">
    <source>
        <dbReference type="ARBA" id="ARBA00022475"/>
    </source>
</evidence>
<feature type="transmembrane region" description="Helical" evidence="6">
    <location>
        <begin position="342"/>
        <end position="363"/>
    </location>
</feature>
<feature type="transmembrane region" description="Helical" evidence="6">
    <location>
        <begin position="263"/>
        <end position="282"/>
    </location>
</feature>
<dbReference type="InterPro" id="IPR050586">
    <property type="entry name" value="CPA3_Na-H_Antiporter_D"/>
</dbReference>
<dbReference type="Proteomes" id="UP000007360">
    <property type="component" value="Unassembled WGS sequence"/>
</dbReference>
<dbReference type="Pfam" id="PF00361">
    <property type="entry name" value="Proton_antipo_M"/>
    <property type="match status" value="1"/>
</dbReference>
<comment type="caution">
    <text evidence="8">The sequence shown here is derived from an EMBL/GenBank/DDBJ whole genome shotgun (WGS) entry which is preliminary data.</text>
</comment>
<dbReference type="OrthoDB" id="371891at2157"/>
<feature type="domain" description="NADH:quinone oxidoreductase/Mrp antiporter transmembrane" evidence="7">
    <location>
        <begin position="141"/>
        <end position="430"/>
    </location>
</feature>
<feature type="transmembrane region" description="Helical" evidence="6">
    <location>
        <begin position="383"/>
        <end position="402"/>
    </location>
</feature>
<feature type="transmembrane region" description="Helical" evidence="6">
    <location>
        <begin position="146"/>
        <end position="164"/>
    </location>
</feature>
<comment type="subcellular location">
    <subcellularLocation>
        <location evidence="1">Cell membrane</location>
        <topology evidence="1">Multi-pass membrane protein</topology>
    </subcellularLocation>
</comment>
<dbReference type="PANTHER" id="PTHR42703:SF1">
    <property type="entry name" value="NA(+)_H(+) ANTIPORTER SUBUNIT D1"/>
    <property type="match status" value="1"/>
</dbReference>
<evidence type="ECO:0000313" key="9">
    <source>
        <dbReference type="Proteomes" id="UP000007360"/>
    </source>
</evidence>
<feature type="transmembrane region" description="Helical" evidence="6">
    <location>
        <begin position="6"/>
        <end position="22"/>
    </location>
</feature>
<dbReference type="PANTHER" id="PTHR42703">
    <property type="entry name" value="NADH DEHYDROGENASE"/>
    <property type="match status" value="1"/>
</dbReference>
<protein>
    <submittedName>
        <fullName evidence="8">Hydrogenase subunit F</fullName>
        <ecNumber evidence="8">1.6.5.3</ecNumber>
    </submittedName>
</protein>
<keyword evidence="5 6" id="KW-0472">Membrane</keyword>
<dbReference type="EMBL" id="AMPO01000001">
    <property type="protein sequence ID" value="EKF86675.1"/>
    <property type="molecule type" value="Genomic_DNA"/>
</dbReference>
<feature type="transmembrane region" description="Helical" evidence="6">
    <location>
        <begin position="96"/>
        <end position="114"/>
    </location>
</feature>
<keyword evidence="2" id="KW-1003">Cell membrane</keyword>
<dbReference type="AlphaFoldDB" id="K2RV62"/>
<feature type="transmembrane region" description="Helical" evidence="6">
    <location>
        <begin position="34"/>
        <end position="54"/>
    </location>
</feature>
<dbReference type="RefSeq" id="WP_004029231.1">
    <property type="nucleotide sequence ID" value="NZ_AMPO01000001.1"/>
</dbReference>
<dbReference type="PATRIC" id="fig|1204725.3.peg.54"/>
<keyword evidence="9" id="KW-1185">Reference proteome</keyword>
<evidence type="ECO:0000256" key="6">
    <source>
        <dbReference type="SAM" id="Phobius"/>
    </source>
</evidence>
<keyword evidence="3 6" id="KW-0812">Transmembrane</keyword>
<dbReference type="NCBIfam" id="NF004920">
    <property type="entry name" value="PRK06277.1"/>
    <property type="match status" value="1"/>
</dbReference>
<feature type="transmembrane region" description="Helical" evidence="6">
    <location>
        <begin position="422"/>
        <end position="445"/>
    </location>
</feature>
<evidence type="ECO:0000259" key="7">
    <source>
        <dbReference type="Pfam" id="PF00361"/>
    </source>
</evidence>
<feature type="transmembrane region" description="Helical" evidence="6">
    <location>
        <begin position="288"/>
        <end position="307"/>
    </location>
</feature>
<organism evidence="8 9">
    <name type="scientific">Methanobacterium formicicum (strain DSM 3637 / PP1)</name>
    <dbReference type="NCBI Taxonomy" id="1204725"/>
    <lineage>
        <taxon>Archaea</taxon>
        <taxon>Methanobacteriati</taxon>
        <taxon>Methanobacteriota</taxon>
        <taxon>Methanomada group</taxon>
        <taxon>Methanobacteria</taxon>
        <taxon>Methanobacteriales</taxon>
        <taxon>Methanobacteriaceae</taxon>
        <taxon>Methanobacterium</taxon>
    </lineage>
</organism>